<evidence type="ECO:0000313" key="1">
    <source>
        <dbReference type="EMBL" id="KAF2653355.1"/>
    </source>
</evidence>
<organism evidence="1 2">
    <name type="scientific">Lophiostoma macrostomum CBS 122681</name>
    <dbReference type="NCBI Taxonomy" id="1314788"/>
    <lineage>
        <taxon>Eukaryota</taxon>
        <taxon>Fungi</taxon>
        <taxon>Dikarya</taxon>
        <taxon>Ascomycota</taxon>
        <taxon>Pezizomycotina</taxon>
        <taxon>Dothideomycetes</taxon>
        <taxon>Pleosporomycetidae</taxon>
        <taxon>Pleosporales</taxon>
        <taxon>Lophiostomataceae</taxon>
        <taxon>Lophiostoma</taxon>
    </lineage>
</organism>
<sequence>MSAPAGLPMELWLMIAFHLRSGETTDKASLLNLTFTSRWFRALATPFLYEQIDLNVKTVGKVWSTHKLWLFSRTILSTPDLGLHVRKVCTNEPTKFLYLNKFIELSVKECQGLSDQALAMLPDDIYGNRPGCYQSRLTLIRTLRLIDVLLPLLPDVQELPLVEMRRGFELRRHLLFEKREHNASDDSIKGL</sequence>
<dbReference type="EMBL" id="MU004382">
    <property type="protein sequence ID" value="KAF2653355.1"/>
    <property type="molecule type" value="Genomic_DNA"/>
</dbReference>
<gene>
    <name evidence="1" type="ORF">K491DRAFT_718079</name>
</gene>
<name>A0A6A6T053_9PLEO</name>
<keyword evidence="2" id="KW-1185">Reference proteome</keyword>
<evidence type="ECO:0000313" key="2">
    <source>
        <dbReference type="Proteomes" id="UP000799324"/>
    </source>
</evidence>
<accession>A0A6A6T053</accession>
<dbReference type="AlphaFoldDB" id="A0A6A6T053"/>
<evidence type="ECO:0008006" key="3">
    <source>
        <dbReference type="Google" id="ProtNLM"/>
    </source>
</evidence>
<proteinExistence type="predicted"/>
<protein>
    <recommendedName>
        <fullName evidence="3">F-box domain-containing protein</fullName>
    </recommendedName>
</protein>
<dbReference type="Proteomes" id="UP000799324">
    <property type="component" value="Unassembled WGS sequence"/>
</dbReference>
<reference evidence="1" key="1">
    <citation type="journal article" date="2020" name="Stud. Mycol.">
        <title>101 Dothideomycetes genomes: a test case for predicting lifestyles and emergence of pathogens.</title>
        <authorList>
            <person name="Haridas S."/>
            <person name="Albert R."/>
            <person name="Binder M."/>
            <person name="Bloem J."/>
            <person name="Labutti K."/>
            <person name="Salamov A."/>
            <person name="Andreopoulos B."/>
            <person name="Baker S."/>
            <person name="Barry K."/>
            <person name="Bills G."/>
            <person name="Bluhm B."/>
            <person name="Cannon C."/>
            <person name="Castanera R."/>
            <person name="Culley D."/>
            <person name="Daum C."/>
            <person name="Ezra D."/>
            <person name="Gonzalez J."/>
            <person name="Henrissat B."/>
            <person name="Kuo A."/>
            <person name="Liang C."/>
            <person name="Lipzen A."/>
            <person name="Lutzoni F."/>
            <person name="Magnuson J."/>
            <person name="Mondo S."/>
            <person name="Nolan M."/>
            <person name="Ohm R."/>
            <person name="Pangilinan J."/>
            <person name="Park H.-J."/>
            <person name="Ramirez L."/>
            <person name="Alfaro M."/>
            <person name="Sun H."/>
            <person name="Tritt A."/>
            <person name="Yoshinaga Y."/>
            <person name="Zwiers L.-H."/>
            <person name="Turgeon B."/>
            <person name="Goodwin S."/>
            <person name="Spatafora J."/>
            <person name="Crous P."/>
            <person name="Grigoriev I."/>
        </authorList>
    </citation>
    <scope>NUCLEOTIDE SEQUENCE</scope>
    <source>
        <strain evidence="1">CBS 122681</strain>
    </source>
</reference>